<sequence length="600" mass="63492">MLFSLPSRGCRRGTSHHCSHISVTMLTTRKNSPFWENCLRKNLPERNVRRSSRRFGLMKGRQDDKEEEVICSLSSSSSHVPSPSLRSSFLFLPSGMHPKSQPFSSVSSLSKKSAIPQMFLRSNAERRILSGQHLICALSNTAAVSMTTPLQRGSETARHLSSGVRTPGKSILPSSRLQERGTRGVGGDRLFSLASSSASSPSSSKRDLHSPKKLFISSTSTFPSLSHPPSLLSSTRTPSLSSCSSNLFFFSHPTSHLRHLPSRHDQLSSSSSSPAFLLSPEPLIYPLQSNSNNNFPLLFSTATSSSSSSASPSSPSSSPSSSSSSASPSSPSSSPSSSSSSSSSSTTSLGYPAHTPSCTACPVSRTSSSPSSLELLFSLLPYLWPSSRSHRLRVIGSVFCLTAAKVATIQAPLLLANLVDFFQASPSPALSSSPPSLTDAHDLAKSSSSIGSGIPDTDSSSSSSSSHSQESNENILHRGVSSTQPSSSPSTVDNSLRPPGKTGDFSAGDLLSSSSSSLSASSPTVPLAVVSGFPLAKIAASGRFLLRRGEGGLLSSFLLSFSTMRHFYISLKSSSQEKGRSLTWERLAYDIYSRESCMAG</sequence>
<dbReference type="Proteomes" id="UP000221165">
    <property type="component" value="Unassembled WGS sequence"/>
</dbReference>
<proteinExistence type="predicted"/>
<dbReference type="InterPro" id="IPR036640">
    <property type="entry name" value="ABC1_TM_sf"/>
</dbReference>
<protein>
    <submittedName>
        <fullName evidence="5">Abc transporter family protein</fullName>
    </submittedName>
</protein>
<keyword evidence="1" id="KW-0812">Transmembrane</keyword>
<name>A0A2C6KWA5_9APIC</name>
<feature type="region of interest" description="Disordered" evidence="4">
    <location>
        <begin position="149"/>
        <end position="210"/>
    </location>
</feature>
<dbReference type="VEuPathDB" id="ToxoDB:CSUI_001752"/>
<organism evidence="5 6">
    <name type="scientific">Cystoisospora suis</name>
    <dbReference type="NCBI Taxonomy" id="483139"/>
    <lineage>
        <taxon>Eukaryota</taxon>
        <taxon>Sar</taxon>
        <taxon>Alveolata</taxon>
        <taxon>Apicomplexa</taxon>
        <taxon>Conoidasida</taxon>
        <taxon>Coccidia</taxon>
        <taxon>Eucoccidiorida</taxon>
        <taxon>Eimeriorina</taxon>
        <taxon>Sarcocystidae</taxon>
        <taxon>Cystoisospora</taxon>
    </lineage>
</organism>
<dbReference type="Gene3D" id="1.20.1560.10">
    <property type="entry name" value="ABC transporter type 1, transmembrane domain"/>
    <property type="match status" value="1"/>
</dbReference>
<comment type="caution">
    <text evidence="5">The sequence shown here is derived from an EMBL/GenBank/DDBJ whole genome shotgun (WGS) entry which is preliminary data.</text>
</comment>
<dbReference type="AlphaFoldDB" id="A0A2C6KWA5"/>
<feature type="region of interest" description="Disordered" evidence="4">
    <location>
        <begin position="430"/>
        <end position="508"/>
    </location>
</feature>
<evidence type="ECO:0000313" key="5">
    <source>
        <dbReference type="EMBL" id="PHJ24380.1"/>
    </source>
</evidence>
<evidence type="ECO:0000256" key="4">
    <source>
        <dbReference type="SAM" id="MobiDB-lite"/>
    </source>
</evidence>
<dbReference type="GO" id="GO:0005524">
    <property type="term" value="F:ATP binding"/>
    <property type="evidence" value="ECO:0007669"/>
    <property type="project" value="InterPro"/>
</dbReference>
<dbReference type="EMBL" id="MIGC01000705">
    <property type="protein sequence ID" value="PHJ24380.1"/>
    <property type="molecule type" value="Genomic_DNA"/>
</dbReference>
<evidence type="ECO:0000256" key="2">
    <source>
        <dbReference type="ARBA" id="ARBA00022989"/>
    </source>
</evidence>
<feature type="non-terminal residue" evidence="5">
    <location>
        <position position="600"/>
    </location>
</feature>
<dbReference type="GO" id="GO:0016020">
    <property type="term" value="C:membrane"/>
    <property type="evidence" value="ECO:0007669"/>
    <property type="project" value="InterPro"/>
</dbReference>
<feature type="region of interest" description="Disordered" evidence="4">
    <location>
        <begin position="307"/>
        <end position="348"/>
    </location>
</feature>
<feature type="compositionally biased region" description="Low complexity" evidence="4">
    <location>
        <begin position="192"/>
        <end position="203"/>
    </location>
</feature>
<accession>A0A2C6KWA5</accession>
<evidence type="ECO:0000313" key="6">
    <source>
        <dbReference type="Proteomes" id="UP000221165"/>
    </source>
</evidence>
<keyword evidence="2" id="KW-1133">Transmembrane helix</keyword>
<gene>
    <name evidence="5" type="ORF">CSUI_001752</name>
</gene>
<keyword evidence="3" id="KW-0472">Membrane</keyword>
<dbReference type="GeneID" id="94425168"/>
<keyword evidence="6" id="KW-1185">Reference proteome</keyword>
<feature type="compositionally biased region" description="Low complexity" evidence="4">
    <location>
        <begin position="481"/>
        <end position="491"/>
    </location>
</feature>
<evidence type="ECO:0000256" key="3">
    <source>
        <dbReference type="ARBA" id="ARBA00023136"/>
    </source>
</evidence>
<feature type="compositionally biased region" description="Low complexity" evidence="4">
    <location>
        <begin position="446"/>
        <end position="468"/>
    </location>
</feature>
<reference evidence="5 6" key="1">
    <citation type="journal article" date="2017" name="Int. J. Parasitol.">
        <title>The genome of the protozoan parasite Cystoisospora suis and a reverse vaccinology approach to identify vaccine candidates.</title>
        <authorList>
            <person name="Palmieri N."/>
            <person name="Shrestha A."/>
            <person name="Ruttkowski B."/>
            <person name="Beck T."/>
            <person name="Vogl C."/>
            <person name="Tomley F."/>
            <person name="Blake D.P."/>
            <person name="Joachim A."/>
        </authorList>
    </citation>
    <scope>NUCLEOTIDE SEQUENCE [LARGE SCALE GENOMIC DNA]</scope>
    <source>
        <strain evidence="5 6">Wien I</strain>
    </source>
</reference>
<dbReference type="RefSeq" id="XP_067926053.1">
    <property type="nucleotide sequence ID" value="XM_068061957.1"/>
</dbReference>
<evidence type="ECO:0000256" key="1">
    <source>
        <dbReference type="ARBA" id="ARBA00022692"/>
    </source>
</evidence>